<comment type="caution">
    <text evidence="2">The sequence shown here is derived from an EMBL/GenBank/DDBJ whole genome shotgun (WGS) entry which is preliminary data.</text>
</comment>
<dbReference type="AlphaFoldDB" id="A0A6H9UYA3"/>
<proteinExistence type="predicted"/>
<feature type="region of interest" description="Disordered" evidence="1">
    <location>
        <begin position="32"/>
        <end position="61"/>
    </location>
</feature>
<gene>
    <name evidence="2" type="ORF">F7R91_22655</name>
</gene>
<accession>A0A6H9UYA3</accession>
<organism evidence="2 3">
    <name type="scientific">Streptomyces luteolifulvus</name>
    <dbReference type="NCBI Taxonomy" id="2615112"/>
    <lineage>
        <taxon>Bacteria</taxon>
        <taxon>Bacillati</taxon>
        <taxon>Actinomycetota</taxon>
        <taxon>Actinomycetes</taxon>
        <taxon>Kitasatosporales</taxon>
        <taxon>Streptomycetaceae</taxon>
        <taxon>Streptomyces</taxon>
    </lineage>
</organism>
<evidence type="ECO:0000313" key="3">
    <source>
        <dbReference type="Proteomes" id="UP000442707"/>
    </source>
</evidence>
<evidence type="ECO:0000313" key="2">
    <source>
        <dbReference type="EMBL" id="KAB1144163.1"/>
    </source>
</evidence>
<keyword evidence="3" id="KW-1185">Reference proteome</keyword>
<protein>
    <submittedName>
        <fullName evidence="2">Uncharacterized protein</fullName>
    </submittedName>
</protein>
<dbReference type="EMBL" id="VZRB01000016">
    <property type="protein sequence ID" value="KAB1144163.1"/>
    <property type="molecule type" value="Genomic_DNA"/>
</dbReference>
<evidence type="ECO:0000256" key="1">
    <source>
        <dbReference type="SAM" id="MobiDB-lite"/>
    </source>
</evidence>
<dbReference type="RefSeq" id="WP_150950931.1">
    <property type="nucleotide sequence ID" value="NZ_VZRB01000016.1"/>
</dbReference>
<reference evidence="2 3" key="1">
    <citation type="submission" date="2019-09" db="EMBL/GenBank/DDBJ databases">
        <title>Screening of Novel Bioactive Compounds from Soil-Associated.</title>
        <authorList>
            <person name="Zhao S."/>
        </authorList>
    </citation>
    <scope>NUCLEOTIDE SEQUENCE [LARGE SCALE GENOMIC DNA]</scope>
    <source>
        <strain evidence="2 3">HIT-DPA4</strain>
    </source>
</reference>
<name>A0A6H9UYA3_9ACTN</name>
<dbReference type="Proteomes" id="UP000442707">
    <property type="component" value="Unassembled WGS sequence"/>
</dbReference>
<sequence length="147" mass="15832">MIPYTTSRDTTGEDAMLEWVGKSAAVFQQEDQADEHGRLSVPGHGEPFHGASIKGGGSHDLHPDVQAAYDRVPEAVKESVGGAHSKCGEAEALSKAMKAGVDPRGGVMAAVNVREKAIPCTVFRRRLARPVNMFLMSWVFGRLCDEP</sequence>